<comment type="catalytic activity">
    <reaction evidence="5">
        <text>(E)-coniferaldehyde + NADP(+) + H2O = (E)-ferulate + NADPH + 2 H(+)</text>
        <dbReference type="Rhea" id="RHEA:23964"/>
        <dbReference type="ChEBI" id="CHEBI:15377"/>
        <dbReference type="ChEBI" id="CHEBI:15378"/>
        <dbReference type="ChEBI" id="CHEBI:16547"/>
        <dbReference type="ChEBI" id="CHEBI:29749"/>
        <dbReference type="ChEBI" id="CHEBI:57783"/>
        <dbReference type="ChEBI" id="CHEBI:58349"/>
        <dbReference type="EC" id="1.2.1.68"/>
    </reaction>
</comment>
<evidence type="ECO:0000256" key="8">
    <source>
        <dbReference type="PROSITE-ProRule" id="PRU10007"/>
    </source>
</evidence>
<dbReference type="GO" id="GO:0005737">
    <property type="term" value="C:cytoplasm"/>
    <property type="evidence" value="ECO:0007669"/>
    <property type="project" value="TreeGrafter"/>
</dbReference>
<evidence type="ECO:0000256" key="6">
    <source>
        <dbReference type="PIRNR" id="PIRNR036492"/>
    </source>
</evidence>
<dbReference type="InterPro" id="IPR016162">
    <property type="entry name" value="Ald_DH_N"/>
</dbReference>
<reference evidence="11 12" key="1">
    <citation type="submission" date="2018-06" db="EMBL/GenBank/DDBJ databases">
        <authorList>
            <consortium name="Pathogen Informatics"/>
            <person name="Doyle S."/>
        </authorList>
    </citation>
    <scope>NUCLEOTIDE SEQUENCE [LARGE SCALE GENOMIC DNA]</scope>
    <source>
        <strain evidence="11 12">NCTC7914</strain>
    </source>
</reference>
<dbReference type="InterPro" id="IPR016163">
    <property type="entry name" value="Ald_DH_C"/>
</dbReference>
<dbReference type="PROSITE" id="PS00687">
    <property type="entry name" value="ALDEHYDE_DEHYDR_GLU"/>
    <property type="match status" value="1"/>
</dbReference>
<evidence type="ECO:0000256" key="9">
    <source>
        <dbReference type="RuleBase" id="RU003345"/>
    </source>
</evidence>
<name>A0A379KG95_PSEPU</name>
<feature type="active site" evidence="7">
    <location>
        <position position="261"/>
    </location>
</feature>
<evidence type="ECO:0000313" key="11">
    <source>
        <dbReference type="EMBL" id="SUD66938.1"/>
    </source>
</evidence>
<evidence type="ECO:0000256" key="3">
    <source>
        <dbReference type="ARBA" id="ARBA00023027"/>
    </source>
</evidence>
<dbReference type="InterPro" id="IPR012394">
    <property type="entry name" value="Aldehyde_DH_NAD(P)"/>
</dbReference>
<sequence length="480" mass="52887">MRAAVTSPIAVPPLQSDIDLAATFATQRKAFAGNPMPPLAQRRQWLKSLREAVLADQQRLIEAIDTDFSGRSADETLLAELLPSVQGIRHAERHLKRWMRPARRTVGLAFQPASARVLYQPLGVVGIIVPWNYPLFLAIGPLTCALAAGNRVMLKLSEATPASALALKTLLERVFPHELVSVVLGEVEVGQAFARLPFDHLLFTGATSVGRQVMLAAAQNLTPVTLELGGKSPAIVSSSVPLDSAAERIAFGKTLNAGQTCVAPDYVLVPRERLNAFSDAYRRAVHRLYPRIADNPDYSAIINPRQLQRLQHLLDDARSKGAQIIDLYPDEPRQGRRLPPQLLLEVNDSMQVMQDEIFGPLLPVVPYDSLDGALAYINERPRPLALYYFGYDRAEQEYVLQHSHSGGVCLNDTLLHVAQDDLPFGGIGPSGMGHYHGHDGFLTFSKAKAVLAKQRLNAARLVYPPYGKALQRLVYKLFIR</sequence>
<feature type="domain" description="Aldehyde dehydrogenase" evidence="10">
    <location>
        <begin position="16"/>
        <end position="450"/>
    </location>
</feature>
<dbReference type="InterPro" id="IPR016161">
    <property type="entry name" value="Ald_DH/histidinol_DH"/>
</dbReference>
<dbReference type="PANTHER" id="PTHR43570:SF20">
    <property type="entry name" value="ALDEHYDE DEHYDROGENASE ALDX-RELATED"/>
    <property type="match status" value="1"/>
</dbReference>
<protein>
    <recommendedName>
        <fullName evidence="6">Aldehyde dehydrogenase</fullName>
    </recommendedName>
</protein>
<dbReference type="PIRSF" id="PIRSF036492">
    <property type="entry name" value="ALDH"/>
    <property type="match status" value="1"/>
</dbReference>
<dbReference type="Gene3D" id="3.40.605.10">
    <property type="entry name" value="Aldehyde Dehydrogenase, Chain A, domain 1"/>
    <property type="match status" value="1"/>
</dbReference>
<dbReference type="FunFam" id="3.40.309.10:FF:000003">
    <property type="entry name" value="Aldehyde dehydrogenase"/>
    <property type="match status" value="1"/>
</dbReference>
<evidence type="ECO:0000313" key="12">
    <source>
        <dbReference type="Proteomes" id="UP000254602"/>
    </source>
</evidence>
<dbReference type="CDD" id="cd07133">
    <property type="entry name" value="ALDH_CALDH_CalB"/>
    <property type="match status" value="1"/>
</dbReference>
<dbReference type="PANTHER" id="PTHR43570">
    <property type="entry name" value="ALDEHYDE DEHYDROGENASE"/>
    <property type="match status" value="1"/>
</dbReference>
<keyword evidence="3" id="KW-0520">NAD</keyword>
<gene>
    <name evidence="11" type="primary">calB</name>
    <name evidence="11" type="ORF">NCTC7914_01004</name>
</gene>
<accession>A0A379KG95</accession>
<dbReference type="Pfam" id="PF00171">
    <property type="entry name" value="Aldedh"/>
    <property type="match status" value="1"/>
</dbReference>
<evidence type="ECO:0000256" key="1">
    <source>
        <dbReference type="ARBA" id="ARBA00009986"/>
    </source>
</evidence>
<comment type="similarity">
    <text evidence="1 6 9">Belongs to the aldehyde dehydrogenase family.</text>
</comment>
<comment type="catalytic activity">
    <reaction evidence="4">
        <text>(E)-coniferaldehyde + NAD(+) + H2O = (E)-ferulate + NADH + 2 H(+)</text>
        <dbReference type="Rhea" id="RHEA:23968"/>
        <dbReference type="ChEBI" id="CHEBI:15377"/>
        <dbReference type="ChEBI" id="CHEBI:15378"/>
        <dbReference type="ChEBI" id="CHEBI:16547"/>
        <dbReference type="ChEBI" id="CHEBI:29749"/>
        <dbReference type="ChEBI" id="CHEBI:57540"/>
        <dbReference type="ChEBI" id="CHEBI:57945"/>
        <dbReference type="EC" id="1.2.1.68"/>
    </reaction>
</comment>
<dbReference type="Gene3D" id="3.40.309.10">
    <property type="entry name" value="Aldehyde Dehydrogenase, Chain A, domain 2"/>
    <property type="match status" value="1"/>
</dbReference>
<evidence type="ECO:0000256" key="4">
    <source>
        <dbReference type="ARBA" id="ARBA00051482"/>
    </source>
</evidence>
<dbReference type="AlphaFoldDB" id="A0A379KG95"/>
<feature type="active site" evidence="7 8">
    <location>
        <position position="227"/>
    </location>
</feature>
<evidence type="ECO:0000256" key="7">
    <source>
        <dbReference type="PIRSR" id="PIRSR036492-1"/>
    </source>
</evidence>
<evidence type="ECO:0000259" key="10">
    <source>
        <dbReference type="Pfam" id="PF00171"/>
    </source>
</evidence>
<dbReference type="GO" id="GO:0006081">
    <property type="term" value="P:aldehyde metabolic process"/>
    <property type="evidence" value="ECO:0007669"/>
    <property type="project" value="InterPro"/>
</dbReference>
<dbReference type="SUPFAM" id="SSF53720">
    <property type="entry name" value="ALDH-like"/>
    <property type="match status" value="1"/>
</dbReference>
<evidence type="ECO:0000256" key="5">
    <source>
        <dbReference type="ARBA" id="ARBA00051636"/>
    </source>
</evidence>
<dbReference type="InterPro" id="IPR015590">
    <property type="entry name" value="Aldehyde_DH_dom"/>
</dbReference>
<dbReference type="GO" id="GO:0004029">
    <property type="term" value="F:aldehyde dehydrogenase (NAD+) activity"/>
    <property type="evidence" value="ECO:0007669"/>
    <property type="project" value="TreeGrafter"/>
</dbReference>
<proteinExistence type="inferred from homology"/>
<dbReference type="Proteomes" id="UP000254602">
    <property type="component" value="Unassembled WGS sequence"/>
</dbReference>
<organism evidence="11 12">
    <name type="scientific">Pseudomonas putida</name>
    <name type="common">Arthrobacter siderocapsulatus</name>
    <dbReference type="NCBI Taxonomy" id="303"/>
    <lineage>
        <taxon>Bacteria</taxon>
        <taxon>Pseudomonadati</taxon>
        <taxon>Pseudomonadota</taxon>
        <taxon>Gammaproteobacteria</taxon>
        <taxon>Pseudomonadales</taxon>
        <taxon>Pseudomonadaceae</taxon>
        <taxon>Pseudomonas</taxon>
    </lineage>
</organism>
<evidence type="ECO:0000256" key="2">
    <source>
        <dbReference type="ARBA" id="ARBA00023002"/>
    </source>
</evidence>
<dbReference type="GO" id="GO:0050269">
    <property type="term" value="F:coniferyl-aldehyde dehydrogenase [NAD(P)+] activity"/>
    <property type="evidence" value="ECO:0007669"/>
    <property type="project" value="UniProtKB-EC"/>
</dbReference>
<keyword evidence="2 6" id="KW-0560">Oxidoreductase</keyword>
<dbReference type="EMBL" id="UGUY01000001">
    <property type="protein sequence ID" value="SUD66938.1"/>
    <property type="molecule type" value="Genomic_DNA"/>
</dbReference>
<dbReference type="InterPro" id="IPR029510">
    <property type="entry name" value="Ald_DH_CS_GLU"/>
</dbReference>